<name>A0A4R5M334_9BURK</name>
<dbReference type="Pfam" id="PF13557">
    <property type="entry name" value="Phenol_MetA_deg"/>
    <property type="match status" value="1"/>
</dbReference>
<dbReference type="OrthoDB" id="191143at2"/>
<feature type="chain" id="PRO_5020772069" evidence="1">
    <location>
        <begin position="22"/>
        <end position="302"/>
    </location>
</feature>
<gene>
    <name evidence="2" type="ORF">EYW47_27960</name>
</gene>
<sequence>MFRMKSLFVFCAIGFSLLKVACATENGLNHYPVGVNTIANGILPPPGQFGFYNYMQDYNSNSFMGDGGNKIIPGFHSNVAVDAPRFLYTWPITLGSFHITSGIIPTLLNVDVSAAGRHGHAIGLGDITLEPFHLSYWSPSHNLFVYFGTDIWIPTGTYNKNSLANTGLNYYSFSPNLNLTYYPNSKWEISTSISPEFNTKNHETNYHSGSDITIDASIGYRPIGSVQKLKVAVQGYYYRQLSGDSANGQEVDDGFKGRAIGLGPQLSYDIGHGGVALKFQKEFNVRNRPSGSRLWFEFASIF</sequence>
<evidence type="ECO:0000313" key="3">
    <source>
        <dbReference type="Proteomes" id="UP000295722"/>
    </source>
</evidence>
<keyword evidence="3" id="KW-1185">Reference proteome</keyword>
<feature type="signal peptide" evidence="1">
    <location>
        <begin position="1"/>
        <end position="21"/>
    </location>
</feature>
<dbReference type="InterPro" id="IPR025737">
    <property type="entry name" value="FApF"/>
</dbReference>
<protein>
    <submittedName>
        <fullName evidence="2">Phenol degradation protein meta</fullName>
    </submittedName>
</protein>
<reference evidence="2 3" key="1">
    <citation type="submission" date="2019-03" db="EMBL/GenBank/DDBJ databases">
        <title>Paraburkholderia sp. 4M-K11, isolated from subtropical forest soil.</title>
        <authorList>
            <person name="Gao Z.-H."/>
            <person name="Qiu L.-H."/>
        </authorList>
    </citation>
    <scope>NUCLEOTIDE SEQUENCE [LARGE SCALE GENOMIC DNA]</scope>
    <source>
        <strain evidence="2 3">4M-K11</strain>
    </source>
</reference>
<evidence type="ECO:0000256" key="1">
    <source>
        <dbReference type="SAM" id="SignalP"/>
    </source>
</evidence>
<evidence type="ECO:0000313" key="2">
    <source>
        <dbReference type="EMBL" id="TDG19999.1"/>
    </source>
</evidence>
<dbReference type="RefSeq" id="WP_133198087.1">
    <property type="nucleotide sequence ID" value="NZ_JBHUCW010000003.1"/>
</dbReference>
<proteinExistence type="predicted"/>
<comment type="caution">
    <text evidence="2">The sequence shown here is derived from an EMBL/GenBank/DDBJ whole genome shotgun (WGS) entry which is preliminary data.</text>
</comment>
<keyword evidence="1" id="KW-0732">Signal</keyword>
<dbReference type="AlphaFoldDB" id="A0A4R5M334"/>
<dbReference type="Proteomes" id="UP000295722">
    <property type="component" value="Unassembled WGS sequence"/>
</dbReference>
<accession>A0A4R5M334</accession>
<dbReference type="EMBL" id="SMRP01000018">
    <property type="protein sequence ID" value="TDG19999.1"/>
    <property type="molecule type" value="Genomic_DNA"/>
</dbReference>
<organism evidence="2 3">
    <name type="scientific">Paraburkholderia silviterrae</name>
    <dbReference type="NCBI Taxonomy" id="2528715"/>
    <lineage>
        <taxon>Bacteria</taxon>
        <taxon>Pseudomonadati</taxon>
        <taxon>Pseudomonadota</taxon>
        <taxon>Betaproteobacteria</taxon>
        <taxon>Burkholderiales</taxon>
        <taxon>Burkholderiaceae</taxon>
        <taxon>Paraburkholderia</taxon>
    </lineage>
</organism>